<dbReference type="PROSITE" id="PS50995">
    <property type="entry name" value="HTH_MARR_2"/>
    <property type="match status" value="1"/>
</dbReference>
<dbReference type="PANTHER" id="PTHR33164:SF99">
    <property type="entry name" value="MARR FAMILY REGULATORY PROTEIN"/>
    <property type="match status" value="1"/>
</dbReference>
<dbReference type="InterPro" id="IPR036390">
    <property type="entry name" value="WH_DNA-bd_sf"/>
</dbReference>
<name>A0AA96FD22_9MICO</name>
<reference evidence="2" key="1">
    <citation type="submission" date="2023-09" db="EMBL/GenBank/DDBJ databases">
        <title>Demequina sp. a novel bacteria isolated from Capsicum annuum.</title>
        <authorList>
            <person name="Humaira Z."/>
            <person name="Lee J."/>
            <person name="Cho D."/>
        </authorList>
    </citation>
    <scope>NUCLEOTIDE SEQUENCE</scope>
    <source>
        <strain evidence="2">PMTSA13</strain>
    </source>
</reference>
<evidence type="ECO:0000313" key="2">
    <source>
        <dbReference type="EMBL" id="WNM27903.1"/>
    </source>
</evidence>
<dbReference type="RefSeq" id="WP_313544126.1">
    <property type="nucleotide sequence ID" value="NZ_CP134880.1"/>
</dbReference>
<dbReference type="InterPro" id="IPR036388">
    <property type="entry name" value="WH-like_DNA-bd_sf"/>
</dbReference>
<gene>
    <name evidence="2" type="ORF">RN607_02545</name>
</gene>
<dbReference type="GO" id="GO:0006950">
    <property type="term" value="P:response to stress"/>
    <property type="evidence" value="ECO:0007669"/>
    <property type="project" value="TreeGrafter"/>
</dbReference>
<protein>
    <submittedName>
        <fullName evidence="2">MarR family transcriptional regulator</fullName>
    </submittedName>
</protein>
<proteinExistence type="predicted"/>
<dbReference type="SMART" id="SM00347">
    <property type="entry name" value="HTH_MARR"/>
    <property type="match status" value="1"/>
</dbReference>
<organism evidence="2">
    <name type="scientific">Demequina capsici</name>
    <dbReference type="NCBI Taxonomy" id="3075620"/>
    <lineage>
        <taxon>Bacteria</taxon>
        <taxon>Bacillati</taxon>
        <taxon>Actinomycetota</taxon>
        <taxon>Actinomycetes</taxon>
        <taxon>Micrococcales</taxon>
        <taxon>Demequinaceae</taxon>
        <taxon>Demequina</taxon>
    </lineage>
</organism>
<dbReference type="GO" id="GO:0003700">
    <property type="term" value="F:DNA-binding transcription factor activity"/>
    <property type="evidence" value="ECO:0007669"/>
    <property type="project" value="InterPro"/>
</dbReference>
<sequence>MDDAAAPIAPLTPEQDDFARALARAVLYIPRSFTADLGRDLGMTSTEFFTLAHLSDAPCGRARMGDLALATALSLSATTRVGGQLARAGYVTKVRAADDGRGWEAHLTQAGRDQLARAYPHRVASLRHRVFDRLQGVDLEPLTRALDSIVADD</sequence>
<dbReference type="AlphaFoldDB" id="A0AA96FD22"/>
<accession>A0AA96FD22</accession>
<dbReference type="Proteomes" id="UP001303408">
    <property type="component" value="Chromosome"/>
</dbReference>
<evidence type="ECO:0000259" key="1">
    <source>
        <dbReference type="PROSITE" id="PS50995"/>
    </source>
</evidence>
<dbReference type="EMBL" id="CP134880">
    <property type="protein sequence ID" value="WNM27903.1"/>
    <property type="molecule type" value="Genomic_DNA"/>
</dbReference>
<dbReference type="KEGG" id="dcp:RN607_02545"/>
<feature type="domain" description="HTH marR-type" evidence="1">
    <location>
        <begin position="15"/>
        <end position="151"/>
    </location>
</feature>
<dbReference type="Pfam" id="PF12802">
    <property type="entry name" value="MarR_2"/>
    <property type="match status" value="1"/>
</dbReference>
<dbReference type="PANTHER" id="PTHR33164">
    <property type="entry name" value="TRANSCRIPTIONAL REGULATOR, MARR FAMILY"/>
    <property type="match status" value="1"/>
</dbReference>
<dbReference type="InterPro" id="IPR039422">
    <property type="entry name" value="MarR/SlyA-like"/>
</dbReference>
<dbReference type="SUPFAM" id="SSF46785">
    <property type="entry name" value="Winged helix' DNA-binding domain"/>
    <property type="match status" value="1"/>
</dbReference>
<dbReference type="InterPro" id="IPR000835">
    <property type="entry name" value="HTH_MarR-typ"/>
</dbReference>
<dbReference type="Gene3D" id="1.10.10.10">
    <property type="entry name" value="Winged helix-like DNA-binding domain superfamily/Winged helix DNA-binding domain"/>
    <property type="match status" value="1"/>
</dbReference>